<dbReference type="AlphaFoldDB" id="A0A6D2LGY6"/>
<evidence type="ECO:0000313" key="3">
    <source>
        <dbReference type="EMBL" id="CAA7059490.1"/>
    </source>
</evidence>
<dbReference type="Proteomes" id="UP000467841">
    <property type="component" value="Unassembled WGS sequence"/>
</dbReference>
<evidence type="ECO:0000259" key="1">
    <source>
        <dbReference type="Pfam" id="PF10551"/>
    </source>
</evidence>
<evidence type="ECO:0000313" key="4">
    <source>
        <dbReference type="Proteomes" id="UP000467841"/>
    </source>
</evidence>
<dbReference type="PANTHER" id="PTHR31973">
    <property type="entry name" value="POLYPROTEIN, PUTATIVE-RELATED"/>
    <property type="match status" value="1"/>
</dbReference>
<dbReference type="OrthoDB" id="1918246at2759"/>
<reference evidence="3 4" key="1">
    <citation type="submission" date="2020-01" db="EMBL/GenBank/DDBJ databases">
        <authorList>
            <person name="Mishra B."/>
        </authorList>
    </citation>
    <scope>NUCLEOTIDE SEQUENCE [LARGE SCALE GENOMIC DNA]</scope>
</reference>
<evidence type="ECO:0000313" key="2">
    <source>
        <dbReference type="EMBL" id="CAA7054275.1"/>
    </source>
</evidence>
<keyword evidence="4" id="KW-1185">Reference proteome</keyword>
<dbReference type="InterPro" id="IPR018289">
    <property type="entry name" value="MULE_transposase_dom"/>
</dbReference>
<protein>
    <recommendedName>
        <fullName evidence="1">MULE transposase domain-containing protein</fullName>
    </recommendedName>
</protein>
<name>A0A6D2LGY6_9BRAS</name>
<dbReference type="Pfam" id="PF10551">
    <property type="entry name" value="MULE"/>
    <property type="match status" value="1"/>
</dbReference>
<gene>
    <name evidence="2" type="ORF">MERR_LOCUS41511</name>
    <name evidence="3" type="ORF">MERR_LOCUS46726</name>
</gene>
<organism evidence="3 4">
    <name type="scientific">Microthlaspi erraticum</name>
    <dbReference type="NCBI Taxonomy" id="1685480"/>
    <lineage>
        <taxon>Eukaryota</taxon>
        <taxon>Viridiplantae</taxon>
        <taxon>Streptophyta</taxon>
        <taxon>Embryophyta</taxon>
        <taxon>Tracheophyta</taxon>
        <taxon>Spermatophyta</taxon>
        <taxon>Magnoliopsida</taxon>
        <taxon>eudicotyledons</taxon>
        <taxon>Gunneridae</taxon>
        <taxon>Pentapetalae</taxon>
        <taxon>rosids</taxon>
        <taxon>malvids</taxon>
        <taxon>Brassicales</taxon>
        <taxon>Brassicaceae</taxon>
        <taxon>Coluteocarpeae</taxon>
        <taxon>Microthlaspi</taxon>
    </lineage>
</organism>
<dbReference type="PANTHER" id="PTHR31973:SF187">
    <property type="entry name" value="MUTATOR TRANSPOSASE MUDRA PROTEIN"/>
    <property type="match status" value="1"/>
</dbReference>
<dbReference type="EMBL" id="CACVBM020001782">
    <property type="protein sequence ID" value="CAA7059490.1"/>
    <property type="molecule type" value="Genomic_DNA"/>
</dbReference>
<sequence>MKKFLCPIIGVDGTFFKGTMKGTLLIAVGHDPNNQIYPIVWAVVQAETGDNWLWFMKNLEADLGFEDGSGYVIISDRCKGLYLVLLKPSCQMQREHRFCVKHICVNLKKNHTGKDLLKKHMWNVAWSCNLTAY</sequence>
<dbReference type="EMBL" id="CACVBM020001571">
    <property type="protein sequence ID" value="CAA7054275.1"/>
    <property type="molecule type" value="Genomic_DNA"/>
</dbReference>
<feature type="domain" description="MULE transposase" evidence="1">
    <location>
        <begin position="9"/>
        <end position="105"/>
    </location>
</feature>
<proteinExistence type="predicted"/>
<accession>A0A6D2LGY6</accession>